<comment type="caution">
    <text evidence="1">The sequence shown here is derived from an EMBL/GenBank/DDBJ whole genome shotgun (WGS) entry which is preliminary data.</text>
</comment>
<dbReference type="AlphaFoldDB" id="A0A1T2KWC8"/>
<gene>
    <name evidence="1" type="ORF">BOW51_04360</name>
</gene>
<keyword evidence="2" id="KW-1185">Reference proteome</keyword>
<protein>
    <submittedName>
        <fullName evidence="1">Uncharacterized protein</fullName>
    </submittedName>
</protein>
<dbReference type="EMBL" id="MPRJ01000019">
    <property type="protein sequence ID" value="OOZ37046.1"/>
    <property type="molecule type" value="Genomic_DNA"/>
</dbReference>
<organism evidence="1 2">
    <name type="scientific">Solemya velesiana gill symbiont</name>
    <dbReference type="NCBI Taxonomy" id="1918948"/>
    <lineage>
        <taxon>Bacteria</taxon>
        <taxon>Pseudomonadati</taxon>
        <taxon>Pseudomonadota</taxon>
        <taxon>Gammaproteobacteria</taxon>
        <taxon>sulfur-oxidizing symbionts</taxon>
    </lineage>
</organism>
<accession>A0A1T2KWC8</accession>
<sequence length="148" mass="15728">MPSGSQLLLLLLLLLFFLDLFRGLGIGLGQHRQGQSAVVLGIGVFRILLERLVVGVDGIGEPVLPVTGVAQVVEGVLADFVAIALFERFCGSVVLFSPVEGNALAVVVLEGLCRLLVAVLLEQAVAFLLGVFEPVGIARLGREQERQQ</sequence>
<evidence type="ECO:0000313" key="1">
    <source>
        <dbReference type="EMBL" id="OOZ37046.1"/>
    </source>
</evidence>
<reference evidence="1 2" key="1">
    <citation type="submission" date="2016-11" db="EMBL/GenBank/DDBJ databases">
        <title>Mixed transmission modes and dynamic genome evolution in an obligate animal-bacterial symbiosis.</title>
        <authorList>
            <person name="Russell S.L."/>
            <person name="Corbett-Detig R.B."/>
            <person name="Cavanaugh C.M."/>
        </authorList>
    </citation>
    <scope>NUCLEOTIDE SEQUENCE [LARGE SCALE GENOMIC DNA]</scope>
    <source>
        <strain evidence="1">Se-Cadez</strain>
    </source>
</reference>
<evidence type="ECO:0000313" key="2">
    <source>
        <dbReference type="Proteomes" id="UP000190896"/>
    </source>
</evidence>
<name>A0A1T2KWC8_9GAMM</name>
<dbReference type="Proteomes" id="UP000190896">
    <property type="component" value="Unassembled WGS sequence"/>
</dbReference>
<proteinExistence type="predicted"/>